<evidence type="ECO:0000256" key="1">
    <source>
        <dbReference type="ARBA" id="ARBA00022722"/>
    </source>
</evidence>
<accession>A0A0A0DDX2</accession>
<keyword evidence="2" id="KW-0378">Hydrolase</keyword>
<evidence type="ECO:0000313" key="5">
    <source>
        <dbReference type="Proteomes" id="UP000029995"/>
    </source>
</evidence>
<comment type="caution">
    <text evidence="4">The sequence shown here is derived from an EMBL/GenBank/DDBJ whole genome shotgun (WGS) entry which is preliminary data.</text>
</comment>
<dbReference type="SUPFAM" id="SSF88723">
    <property type="entry name" value="PIN domain-like"/>
    <property type="match status" value="1"/>
</dbReference>
<feature type="domain" description="5'-3' exonuclease" evidence="3">
    <location>
        <begin position="4"/>
        <end position="227"/>
    </location>
</feature>
<dbReference type="EMBL" id="JANX01000001">
    <property type="protein sequence ID" value="KGM36098.1"/>
    <property type="molecule type" value="Genomic_DNA"/>
</dbReference>
<dbReference type="PANTHER" id="PTHR42646">
    <property type="entry name" value="FLAP ENDONUCLEASE XNI"/>
    <property type="match status" value="1"/>
</dbReference>
<dbReference type="InterPro" id="IPR029060">
    <property type="entry name" value="PIN-like_dom_sf"/>
</dbReference>
<protein>
    <recommendedName>
        <fullName evidence="3">5'-3' exonuclease domain-containing protein</fullName>
    </recommendedName>
</protein>
<dbReference type="AlphaFoldDB" id="A0A0A0DDX2"/>
<dbReference type="GO" id="GO:0008409">
    <property type="term" value="F:5'-3' exonuclease activity"/>
    <property type="evidence" value="ECO:0007669"/>
    <property type="project" value="InterPro"/>
</dbReference>
<evidence type="ECO:0000259" key="3">
    <source>
        <dbReference type="SMART" id="SM00475"/>
    </source>
</evidence>
<organism evidence="4 5">
    <name type="scientific">Inquilinus limosus MP06</name>
    <dbReference type="NCBI Taxonomy" id="1398085"/>
    <lineage>
        <taxon>Bacteria</taxon>
        <taxon>Pseudomonadati</taxon>
        <taxon>Pseudomonadota</taxon>
        <taxon>Alphaproteobacteria</taxon>
        <taxon>Rhodospirillales</taxon>
        <taxon>Rhodospirillaceae</taxon>
        <taxon>Inquilinus</taxon>
    </lineage>
</organism>
<keyword evidence="1" id="KW-0540">Nuclease</keyword>
<dbReference type="GO" id="GO:0003677">
    <property type="term" value="F:DNA binding"/>
    <property type="evidence" value="ECO:0007669"/>
    <property type="project" value="InterPro"/>
</dbReference>
<dbReference type="InterPro" id="IPR020046">
    <property type="entry name" value="5-3_exonucl_a-hlix_arch_N"/>
</dbReference>
<evidence type="ECO:0000256" key="2">
    <source>
        <dbReference type="ARBA" id="ARBA00022801"/>
    </source>
</evidence>
<dbReference type="SMART" id="SM00475">
    <property type="entry name" value="53EXOc"/>
    <property type="match status" value="1"/>
</dbReference>
<gene>
    <name evidence="4" type="ORF">P409_00155</name>
</gene>
<dbReference type="InterPro" id="IPR002421">
    <property type="entry name" value="5-3_exonuclease"/>
</dbReference>
<dbReference type="Proteomes" id="UP000029995">
    <property type="component" value="Unassembled WGS sequence"/>
</dbReference>
<sequence>MFTIYDMNNHSRRNFERGQSVSTIYHMINQDPNPVILVWDGPFGNQQRRRLFPGYKGKRKGMMEDMRASQELLRELLKLTRHTTILVPEFEADDVIAAIVRQLGSEPVHIRSNDMDFAQFPNVKLDREKIPCEPEWVRLYKVTVGDDSDSIPGIKGFGEGSWPKLDKPGFQAFLNGLGNAPALDGLGFSKAQLSWLEEPENLELIRTFYQIVGFLDVPSDLISKGTTPGRPNPAAANEILRQYLLP</sequence>
<dbReference type="InterPro" id="IPR038969">
    <property type="entry name" value="FEN"/>
</dbReference>
<dbReference type="PANTHER" id="PTHR42646:SF4">
    <property type="entry name" value="5'-3' EXONUCLEASE FAMILY PROTEIN"/>
    <property type="match status" value="1"/>
</dbReference>
<dbReference type="GO" id="GO:0017108">
    <property type="term" value="F:5'-flap endonuclease activity"/>
    <property type="evidence" value="ECO:0007669"/>
    <property type="project" value="InterPro"/>
</dbReference>
<dbReference type="OrthoDB" id="9806424at2"/>
<reference evidence="4 5" key="1">
    <citation type="submission" date="2014-01" db="EMBL/GenBank/DDBJ databases">
        <title>Genome sequence determination for a cystic fibrosis isolate, Inquilinus limosus.</title>
        <authorList>
            <person name="Pino M."/>
            <person name="Di Conza J."/>
            <person name="Gutkind G."/>
        </authorList>
    </citation>
    <scope>NUCLEOTIDE SEQUENCE [LARGE SCALE GENOMIC DNA]</scope>
    <source>
        <strain evidence="4 5">MP06</strain>
    </source>
</reference>
<dbReference type="RefSeq" id="WP_034830393.1">
    <property type="nucleotide sequence ID" value="NZ_JANX01000001.1"/>
</dbReference>
<dbReference type="Gene3D" id="3.40.50.1010">
    <property type="entry name" value="5'-nuclease"/>
    <property type="match status" value="1"/>
</dbReference>
<proteinExistence type="predicted"/>
<dbReference type="Pfam" id="PF02739">
    <property type="entry name" value="5_3_exonuc_N"/>
    <property type="match status" value="1"/>
</dbReference>
<dbReference type="GO" id="GO:0033567">
    <property type="term" value="P:DNA replication, Okazaki fragment processing"/>
    <property type="evidence" value="ECO:0007669"/>
    <property type="project" value="InterPro"/>
</dbReference>
<name>A0A0A0DDX2_9PROT</name>
<evidence type="ECO:0000313" key="4">
    <source>
        <dbReference type="EMBL" id="KGM36098.1"/>
    </source>
</evidence>